<evidence type="ECO:0000256" key="1">
    <source>
        <dbReference type="SAM" id="MobiDB-lite"/>
    </source>
</evidence>
<dbReference type="Proteomes" id="UP000799423">
    <property type="component" value="Unassembled WGS sequence"/>
</dbReference>
<protein>
    <submittedName>
        <fullName evidence="2">Uncharacterized protein</fullName>
    </submittedName>
</protein>
<sequence>MTAAEPWVTEAKLRPQPRQNGQAQGCNHQAHSPLSCAEDEPSRFTVNTAAALSLLRICCCWGPWSHGGFAACSGWLCALSPRSESAEPFWADVGVTPRRIHGLRHGYQRIACREPWNSTEGAGRVLGHPTRLFRNSPYHTSTHPWTVHAIEASLEPDRRSRG</sequence>
<reference evidence="2" key="1">
    <citation type="submission" date="2020-01" db="EMBL/GenBank/DDBJ databases">
        <authorList>
            <consortium name="DOE Joint Genome Institute"/>
            <person name="Haridas S."/>
            <person name="Albert R."/>
            <person name="Binder M."/>
            <person name="Bloem J."/>
            <person name="Labutti K."/>
            <person name="Salamov A."/>
            <person name="Andreopoulos B."/>
            <person name="Baker S.E."/>
            <person name="Barry K."/>
            <person name="Bills G."/>
            <person name="Bluhm B.H."/>
            <person name="Cannon C."/>
            <person name="Castanera R."/>
            <person name="Culley D.E."/>
            <person name="Daum C."/>
            <person name="Ezra D."/>
            <person name="Gonzalez J.B."/>
            <person name="Henrissat B."/>
            <person name="Kuo A."/>
            <person name="Liang C."/>
            <person name="Lipzen A."/>
            <person name="Lutzoni F."/>
            <person name="Magnuson J."/>
            <person name="Mondo S."/>
            <person name="Nolan M."/>
            <person name="Ohm R."/>
            <person name="Pangilinan J."/>
            <person name="Park H.-J."/>
            <person name="Ramirez L."/>
            <person name="Alfaro M."/>
            <person name="Sun H."/>
            <person name="Tritt A."/>
            <person name="Yoshinaga Y."/>
            <person name="Zwiers L.-H."/>
            <person name="Turgeon B.G."/>
            <person name="Goodwin S.B."/>
            <person name="Spatafora J.W."/>
            <person name="Crous P.W."/>
            <person name="Grigoriev I.V."/>
        </authorList>
    </citation>
    <scope>NUCLEOTIDE SEQUENCE</scope>
    <source>
        <strain evidence="2">IPT5</strain>
    </source>
</reference>
<organism evidence="2 3">
    <name type="scientific">Plenodomus tracheiphilus IPT5</name>
    <dbReference type="NCBI Taxonomy" id="1408161"/>
    <lineage>
        <taxon>Eukaryota</taxon>
        <taxon>Fungi</taxon>
        <taxon>Dikarya</taxon>
        <taxon>Ascomycota</taxon>
        <taxon>Pezizomycotina</taxon>
        <taxon>Dothideomycetes</taxon>
        <taxon>Pleosporomycetidae</taxon>
        <taxon>Pleosporales</taxon>
        <taxon>Pleosporineae</taxon>
        <taxon>Leptosphaeriaceae</taxon>
        <taxon>Plenodomus</taxon>
    </lineage>
</organism>
<feature type="compositionally biased region" description="Polar residues" evidence="1">
    <location>
        <begin position="17"/>
        <end position="26"/>
    </location>
</feature>
<name>A0A6A7AMT7_9PLEO</name>
<keyword evidence="3" id="KW-1185">Reference proteome</keyword>
<feature type="region of interest" description="Disordered" evidence="1">
    <location>
        <begin position="1"/>
        <end position="26"/>
    </location>
</feature>
<evidence type="ECO:0000313" key="3">
    <source>
        <dbReference type="Proteomes" id="UP000799423"/>
    </source>
</evidence>
<dbReference type="AlphaFoldDB" id="A0A6A7AMT7"/>
<gene>
    <name evidence="2" type="ORF">T440DRAFT_327964</name>
</gene>
<dbReference type="EMBL" id="MU006385">
    <property type="protein sequence ID" value="KAF2844373.1"/>
    <property type="molecule type" value="Genomic_DNA"/>
</dbReference>
<proteinExistence type="predicted"/>
<accession>A0A6A7AMT7</accession>
<evidence type="ECO:0000313" key="2">
    <source>
        <dbReference type="EMBL" id="KAF2844373.1"/>
    </source>
</evidence>